<dbReference type="EMBL" id="JABWMJ010000007">
    <property type="protein sequence ID" value="NUZ07081.1"/>
    <property type="molecule type" value="Genomic_DNA"/>
</dbReference>
<dbReference type="PROSITE" id="PS51318">
    <property type="entry name" value="TAT"/>
    <property type="match status" value="1"/>
</dbReference>
<evidence type="ECO:0000313" key="2">
    <source>
        <dbReference type="EMBL" id="NUZ07081.1"/>
    </source>
</evidence>
<accession>A0A7Y6NPR3</accession>
<dbReference type="AlphaFoldDB" id="A0A7Y6NPR3"/>
<dbReference type="RefSeq" id="WP_176069943.1">
    <property type="nucleotide sequence ID" value="NZ_JABWMJ010000007.1"/>
</dbReference>
<evidence type="ECO:0000313" key="3">
    <source>
        <dbReference type="Proteomes" id="UP000529637"/>
    </source>
</evidence>
<keyword evidence="2" id="KW-0378">Hydrolase</keyword>
<dbReference type="SUPFAM" id="SSF52266">
    <property type="entry name" value="SGNH hydrolase"/>
    <property type="match status" value="1"/>
</dbReference>
<dbReference type="GO" id="GO:0016788">
    <property type="term" value="F:hydrolase activity, acting on ester bonds"/>
    <property type="evidence" value="ECO:0007669"/>
    <property type="project" value="UniProtKB-ARBA"/>
</dbReference>
<gene>
    <name evidence="2" type="ORF">HQN59_15050</name>
</gene>
<organism evidence="2 3">
    <name type="scientific">Piscinibacter koreensis</name>
    <dbReference type="NCBI Taxonomy" id="2742824"/>
    <lineage>
        <taxon>Bacteria</taxon>
        <taxon>Pseudomonadati</taxon>
        <taxon>Pseudomonadota</taxon>
        <taxon>Betaproteobacteria</taxon>
        <taxon>Burkholderiales</taxon>
        <taxon>Sphaerotilaceae</taxon>
        <taxon>Piscinibacter</taxon>
    </lineage>
</organism>
<dbReference type="InterPro" id="IPR013830">
    <property type="entry name" value="SGNH_hydro"/>
</dbReference>
<reference evidence="2 3" key="1">
    <citation type="submission" date="2020-06" db="EMBL/GenBank/DDBJ databases">
        <title>Schlegella sp. ID0723 isolated from air conditioner.</title>
        <authorList>
            <person name="Kim D.Y."/>
            <person name="Kim D.-U."/>
        </authorList>
    </citation>
    <scope>NUCLEOTIDE SEQUENCE [LARGE SCALE GENOMIC DNA]</scope>
    <source>
        <strain evidence="2 3">ID0723</strain>
    </source>
</reference>
<dbReference type="PANTHER" id="PTHR43784">
    <property type="entry name" value="GDSL-LIKE LIPASE/ACYLHYDROLASE, PUTATIVE (AFU_ORTHOLOGUE AFUA_2G00820)-RELATED"/>
    <property type="match status" value="1"/>
</dbReference>
<feature type="domain" description="SGNH hydrolase-type esterase" evidence="1">
    <location>
        <begin position="233"/>
        <end position="412"/>
    </location>
</feature>
<dbReference type="InterPro" id="IPR006311">
    <property type="entry name" value="TAT_signal"/>
</dbReference>
<proteinExistence type="predicted"/>
<comment type="caution">
    <text evidence="2">The sequence shown here is derived from an EMBL/GenBank/DDBJ whole genome shotgun (WGS) entry which is preliminary data.</text>
</comment>
<dbReference type="InterPro" id="IPR053140">
    <property type="entry name" value="GDSL_Rv0518-like"/>
</dbReference>
<keyword evidence="3" id="KW-1185">Reference proteome</keyword>
<dbReference type="Proteomes" id="UP000529637">
    <property type="component" value="Unassembled WGS sequence"/>
</dbReference>
<dbReference type="Gene3D" id="3.40.50.1110">
    <property type="entry name" value="SGNH hydrolase"/>
    <property type="match status" value="1"/>
</dbReference>
<protein>
    <submittedName>
        <fullName evidence="2">SGNH/GDSL hydrolase family protein</fullName>
    </submittedName>
</protein>
<dbReference type="PANTHER" id="PTHR43784:SF2">
    <property type="entry name" value="GDSL-LIKE LIPASE_ACYLHYDROLASE, PUTATIVE (AFU_ORTHOLOGUE AFUA_2G00820)-RELATED"/>
    <property type="match status" value="1"/>
</dbReference>
<dbReference type="InterPro" id="IPR036514">
    <property type="entry name" value="SGNH_hydro_sf"/>
</dbReference>
<name>A0A7Y6NPR3_9BURK</name>
<sequence>MKFTGSKGSGQPGQTWGLFGFDVLRRRLVQGATACVAALAIALPMGAAAQLRDGSEVDTVATWSAPIVSANPATGNRVNNQTLRQIAHISIGGTRVRVRLTNRWNPQPLTIGGAQVALRTTDNGIDGSTSRPLTFSGSSSIVIPPFSEMLSDWVDLTVPDLVDMAVDLYIPGDTSATGNVLSVFSGARQTNYLSQEGNFVGSTAFPQAGTRTIWQFLASIDVVAPGNRGAIVALGDSITEGFGMVTNSNGRWPDVLARRLLPANRLGIANVGISGNRVSVGAGSTNPSALARFDADVIARTGAKYVIVLLGINDANGGTSGEDIISALRQVAIRARAQQMKIFIATITPFGRATDVVEARRILINNWIRTTRETDGYVDFDAVIRDPANPRMMRNDLQSGDQLHPNNAGYEVMGNAIDLSLFN</sequence>
<dbReference type="Pfam" id="PF13472">
    <property type="entry name" value="Lipase_GDSL_2"/>
    <property type="match status" value="1"/>
</dbReference>
<evidence type="ECO:0000259" key="1">
    <source>
        <dbReference type="Pfam" id="PF13472"/>
    </source>
</evidence>